<organism evidence="7 8">
    <name type="scientific">Mesorhizobium atlanticum</name>
    <dbReference type="NCBI Taxonomy" id="2233532"/>
    <lineage>
        <taxon>Bacteria</taxon>
        <taxon>Pseudomonadati</taxon>
        <taxon>Pseudomonadota</taxon>
        <taxon>Alphaproteobacteria</taxon>
        <taxon>Hyphomicrobiales</taxon>
        <taxon>Phyllobacteriaceae</taxon>
        <taxon>Mesorhizobium</taxon>
    </lineage>
</organism>
<feature type="domain" description="Lipoyl-binding" evidence="6">
    <location>
        <begin position="7"/>
        <end position="82"/>
    </location>
</feature>
<reference evidence="8" key="1">
    <citation type="submission" date="2018-06" db="EMBL/GenBank/DDBJ databases">
        <authorList>
            <person name="Helene L.C."/>
            <person name="Dall'Agnol R."/>
            <person name="Delamuta J.R."/>
            <person name="Hungria M."/>
        </authorList>
    </citation>
    <scope>NUCLEOTIDE SEQUENCE [LARGE SCALE GENOMIC DNA]</scope>
    <source>
        <strain evidence="8">CNPSo 3140</strain>
    </source>
</reference>
<dbReference type="PROSITE" id="PS50968">
    <property type="entry name" value="BIOTINYL_LIPOYL"/>
    <property type="match status" value="1"/>
</dbReference>
<dbReference type="InterPro" id="IPR000089">
    <property type="entry name" value="Biotin_lipoyl"/>
</dbReference>
<sequence length="84" mass="9045">MELFEIMIGIKIPKMGAATVEVDLTKWHVSKGSTVAPGQIIAEVESEKTTIEIEVQHAGVIEEICVPEGASTEVGVVICRLRPT</sequence>
<keyword evidence="8" id="KW-1185">Reference proteome</keyword>
<keyword evidence="4" id="KW-0450">Lipoyl</keyword>
<name>A0A330GJP9_9HYPH</name>
<dbReference type="InterPro" id="IPR011053">
    <property type="entry name" value="Single_hybrid_motif"/>
</dbReference>
<dbReference type="CDD" id="cd06849">
    <property type="entry name" value="lipoyl_domain"/>
    <property type="match status" value="1"/>
</dbReference>
<evidence type="ECO:0000259" key="6">
    <source>
        <dbReference type="PROSITE" id="PS50968"/>
    </source>
</evidence>
<dbReference type="InterPro" id="IPR050743">
    <property type="entry name" value="2-oxoacid_DH_E2_comp"/>
</dbReference>
<dbReference type="AlphaFoldDB" id="A0A330GJP9"/>
<keyword evidence="3" id="KW-0808">Transferase</keyword>
<comment type="caution">
    <text evidence="7">The sequence shown here is derived from an EMBL/GenBank/DDBJ whole genome shotgun (WGS) entry which is preliminary data.</text>
</comment>
<dbReference type="OrthoDB" id="9805770at2"/>
<dbReference type="GO" id="GO:0031405">
    <property type="term" value="F:lipoic acid binding"/>
    <property type="evidence" value="ECO:0007669"/>
    <property type="project" value="TreeGrafter"/>
</dbReference>
<dbReference type="GO" id="GO:0005737">
    <property type="term" value="C:cytoplasm"/>
    <property type="evidence" value="ECO:0007669"/>
    <property type="project" value="TreeGrafter"/>
</dbReference>
<gene>
    <name evidence="7" type="ORF">DPM35_26890</name>
</gene>
<dbReference type="Proteomes" id="UP000251956">
    <property type="component" value="Unassembled WGS sequence"/>
</dbReference>
<evidence type="ECO:0000256" key="4">
    <source>
        <dbReference type="ARBA" id="ARBA00022823"/>
    </source>
</evidence>
<dbReference type="GO" id="GO:0016407">
    <property type="term" value="F:acetyltransferase activity"/>
    <property type="evidence" value="ECO:0007669"/>
    <property type="project" value="TreeGrafter"/>
</dbReference>
<dbReference type="InterPro" id="IPR003016">
    <property type="entry name" value="2-oxoA_DH_lipoyl-BS"/>
</dbReference>
<comment type="cofactor">
    <cofactor evidence="1">
        <name>(R)-lipoate</name>
        <dbReference type="ChEBI" id="CHEBI:83088"/>
    </cofactor>
</comment>
<dbReference type="Pfam" id="PF00364">
    <property type="entry name" value="Biotin_lipoyl"/>
    <property type="match status" value="1"/>
</dbReference>
<evidence type="ECO:0000256" key="3">
    <source>
        <dbReference type="ARBA" id="ARBA00022679"/>
    </source>
</evidence>
<keyword evidence="5" id="KW-0012">Acyltransferase</keyword>
<reference evidence="7 8" key="2">
    <citation type="submission" date="2018-07" db="EMBL/GenBank/DDBJ databases">
        <title>Diversity of Mesorhizobium strains in Brazil.</title>
        <authorList>
            <person name="Helene L.C.F."/>
            <person name="Dall'Agnol R."/>
            <person name="Delamuta J.R.M."/>
            <person name="Hungria M."/>
        </authorList>
    </citation>
    <scope>NUCLEOTIDE SEQUENCE [LARGE SCALE GENOMIC DNA]</scope>
    <source>
        <strain evidence="7 8">CNPSo 3140</strain>
    </source>
</reference>
<dbReference type="PANTHER" id="PTHR43178">
    <property type="entry name" value="DIHYDROLIPOAMIDE ACETYLTRANSFERASE COMPONENT OF PYRUVATE DEHYDROGENASE COMPLEX"/>
    <property type="match status" value="1"/>
</dbReference>
<protein>
    <recommendedName>
        <fullName evidence="6">Lipoyl-binding domain-containing protein</fullName>
    </recommendedName>
</protein>
<dbReference type="Gene3D" id="2.40.50.100">
    <property type="match status" value="1"/>
</dbReference>
<dbReference type="SUPFAM" id="SSF51230">
    <property type="entry name" value="Single hybrid motif"/>
    <property type="match status" value="1"/>
</dbReference>
<evidence type="ECO:0000313" key="8">
    <source>
        <dbReference type="Proteomes" id="UP000251956"/>
    </source>
</evidence>
<accession>A0A330GJP9</accession>
<evidence type="ECO:0000313" key="7">
    <source>
        <dbReference type="EMBL" id="RAZ73008.1"/>
    </source>
</evidence>
<comment type="subunit">
    <text evidence="2">Forms a 24-polypeptide structural core with octahedral symmetry.</text>
</comment>
<dbReference type="PROSITE" id="PS00189">
    <property type="entry name" value="LIPOYL"/>
    <property type="match status" value="1"/>
</dbReference>
<evidence type="ECO:0000256" key="2">
    <source>
        <dbReference type="ARBA" id="ARBA00011484"/>
    </source>
</evidence>
<evidence type="ECO:0000256" key="1">
    <source>
        <dbReference type="ARBA" id="ARBA00001938"/>
    </source>
</evidence>
<dbReference type="EMBL" id="QMBQ01000009">
    <property type="protein sequence ID" value="RAZ73008.1"/>
    <property type="molecule type" value="Genomic_DNA"/>
</dbReference>
<evidence type="ECO:0000256" key="5">
    <source>
        <dbReference type="ARBA" id="ARBA00023315"/>
    </source>
</evidence>
<dbReference type="PANTHER" id="PTHR43178:SF5">
    <property type="entry name" value="LIPOAMIDE ACYLTRANSFERASE COMPONENT OF BRANCHED-CHAIN ALPHA-KETO ACID DEHYDROGENASE COMPLEX, MITOCHONDRIAL"/>
    <property type="match status" value="1"/>
</dbReference>
<proteinExistence type="predicted"/>